<organism evidence="3 4">
    <name type="scientific">Embleya hyalina</name>
    <dbReference type="NCBI Taxonomy" id="516124"/>
    <lineage>
        <taxon>Bacteria</taxon>
        <taxon>Bacillati</taxon>
        <taxon>Actinomycetota</taxon>
        <taxon>Actinomycetes</taxon>
        <taxon>Kitasatosporales</taxon>
        <taxon>Streptomycetaceae</taxon>
        <taxon>Embleya</taxon>
    </lineage>
</organism>
<feature type="signal peptide" evidence="1">
    <location>
        <begin position="1"/>
        <end position="34"/>
    </location>
</feature>
<evidence type="ECO:0000313" key="4">
    <source>
        <dbReference type="Proteomes" id="UP000286931"/>
    </source>
</evidence>
<feature type="chain" id="PRO_5019099136" description="Right handed beta helix domain-containing protein" evidence="1">
    <location>
        <begin position="35"/>
        <end position="350"/>
    </location>
</feature>
<accession>A0A401YPR3</accession>
<dbReference type="InterPro" id="IPR011050">
    <property type="entry name" value="Pectin_lyase_fold/virulence"/>
</dbReference>
<protein>
    <recommendedName>
        <fullName evidence="2">Right handed beta helix domain-containing protein</fullName>
    </recommendedName>
</protein>
<dbReference type="AlphaFoldDB" id="A0A401YPR3"/>
<evidence type="ECO:0000256" key="1">
    <source>
        <dbReference type="SAM" id="SignalP"/>
    </source>
</evidence>
<dbReference type="Gene3D" id="2.160.20.10">
    <property type="entry name" value="Single-stranded right-handed beta-helix, Pectin lyase-like"/>
    <property type="match status" value="1"/>
</dbReference>
<feature type="domain" description="Right handed beta helix" evidence="2">
    <location>
        <begin position="103"/>
        <end position="234"/>
    </location>
</feature>
<sequence>MYPMHALPVRRLLPLGCVTALTMLGSVSAPTARADTLHVVHPGESIQAAVDAAAPGDTIQVAPGTYAGSVLVRTDRLTIRGAGERTVLTPGEADATNACAAAGNGLCVVGTAEHRVADVRIQSLTVTGFTKTGVMGSGTERMRVRRVFAHHNGEHGIGQENSVRGELTDNTSEDNGQAGLFLADTADAMGASIARNHSAGNRLGVLIRRGRELAIEQNELTGNCAGLFVVGDDKEPAAGPLAIRGNRIDENNRYCPPNPRLAFIQGSGIVLTGARETLVTDNQVRDNQGESPMSGGIVVMPSQAGRPTVGNVIRGNVVTGNAPSDLAYRVTEINTFEANVCERSEPAGHC</sequence>
<dbReference type="EMBL" id="BIFH01000021">
    <property type="protein sequence ID" value="GCD96581.1"/>
    <property type="molecule type" value="Genomic_DNA"/>
</dbReference>
<dbReference type="SMART" id="SM00710">
    <property type="entry name" value="PbH1"/>
    <property type="match status" value="6"/>
</dbReference>
<dbReference type="Proteomes" id="UP000286931">
    <property type="component" value="Unassembled WGS sequence"/>
</dbReference>
<name>A0A401YPR3_9ACTN</name>
<dbReference type="InterPro" id="IPR039448">
    <property type="entry name" value="Beta_helix"/>
</dbReference>
<dbReference type="Pfam" id="PF13229">
    <property type="entry name" value="Beta_helix"/>
    <property type="match status" value="1"/>
</dbReference>
<dbReference type="SUPFAM" id="SSF51126">
    <property type="entry name" value="Pectin lyase-like"/>
    <property type="match status" value="1"/>
</dbReference>
<proteinExistence type="predicted"/>
<dbReference type="InterPro" id="IPR012334">
    <property type="entry name" value="Pectin_lyas_fold"/>
</dbReference>
<reference evidence="3 4" key="1">
    <citation type="submission" date="2018-12" db="EMBL/GenBank/DDBJ databases">
        <title>Draft genome sequence of Embleya hyalina NBRC 13850T.</title>
        <authorList>
            <person name="Komaki H."/>
            <person name="Hosoyama A."/>
            <person name="Kimura A."/>
            <person name="Ichikawa N."/>
            <person name="Tamura T."/>
        </authorList>
    </citation>
    <scope>NUCLEOTIDE SEQUENCE [LARGE SCALE GENOMIC DNA]</scope>
    <source>
        <strain evidence="3 4">NBRC 13850</strain>
    </source>
</reference>
<comment type="caution">
    <text evidence="3">The sequence shown here is derived from an EMBL/GenBank/DDBJ whole genome shotgun (WGS) entry which is preliminary data.</text>
</comment>
<gene>
    <name evidence="3" type="ORF">EHYA_04268</name>
</gene>
<keyword evidence="4" id="KW-1185">Reference proteome</keyword>
<dbReference type="InterPro" id="IPR006626">
    <property type="entry name" value="PbH1"/>
</dbReference>
<evidence type="ECO:0000259" key="2">
    <source>
        <dbReference type="Pfam" id="PF13229"/>
    </source>
</evidence>
<keyword evidence="1" id="KW-0732">Signal</keyword>
<evidence type="ECO:0000313" key="3">
    <source>
        <dbReference type="EMBL" id="GCD96581.1"/>
    </source>
</evidence>